<dbReference type="EMBL" id="JFHE01000009">
    <property type="protein sequence ID" value="KDR35032.1"/>
    <property type="molecule type" value="Genomic_DNA"/>
</dbReference>
<dbReference type="STRING" id="1071679.BG57_32260"/>
<dbReference type="SUPFAM" id="SSF47203">
    <property type="entry name" value="Acyl-CoA dehydrogenase C-terminal domain-like"/>
    <property type="match status" value="1"/>
</dbReference>
<dbReference type="AlphaFoldDB" id="A0A069P3J7"/>
<dbReference type="InterPro" id="IPR036250">
    <property type="entry name" value="AcylCo_DH-like_C"/>
</dbReference>
<dbReference type="Pfam" id="PF00441">
    <property type="entry name" value="Acyl-CoA_dh_1"/>
    <property type="match status" value="1"/>
</dbReference>
<dbReference type="Pfam" id="PF02770">
    <property type="entry name" value="Acyl-CoA_dh_M"/>
    <property type="match status" value="1"/>
</dbReference>
<keyword evidence="3" id="KW-0285">Flavoprotein</keyword>
<evidence type="ECO:0000256" key="5">
    <source>
        <dbReference type="ARBA" id="ARBA00023002"/>
    </source>
</evidence>
<dbReference type="Pfam" id="PF02771">
    <property type="entry name" value="Acyl-CoA_dh_N"/>
    <property type="match status" value="1"/>
</dbReference>
<reference evidence="12" key="3">
    <citation type="journal article" date="2019" name="Int. J. Syst. Evol. Microbiol.">
        <title>The Global Catalogue of Microorganisms (GCM) 10K type strain sequencing project: providing services to taxonomists for standard genome sequencing and annotation.</title>
        <authorList>
            <consortium name="The Broad Institute Genomics Platform"/>
            <consortium name="The Broad Institute Genome Sequencing Center for Infectious Disease"/>
            <person name="Wu L."/>
            <person name="Ma J."/>
        </authorList>
    </citation>
    <scope>NUCLEOTIDE SEQUENCE [LARGE SCALE GENOMIC DNA]</scope>
    <source>
        <strain evidence="12">CGMCC 1.11013</strain>
    </source>
</reference>
<dbReference type="EMBL" id="BMEG01000010">
    <property type="protein sequence ID" value="GGD88445.1"/>
    <property type="molecule type" value="Genomic_DNA"/>
</dbReference>
<evidence type="ECO:0000256" key="2">
    <source>
        <dbReference type="ARBA" id="ARBA00009347"/>
    </source>
</evidence>
<evidence type="ECO:0000313" key="12">
    <source>
        <dbReference type="Proteomes" id="UP000597138"/>
    </source>
</evidence>
<keyword evidence="12" id="KW-1185">Reference proteome</keyword>
<organism evidence="10 11">
    <name type="scientific">Caballeronia grimmiae</name>
    <dbReference type="NCBI Taxonomy" id="1071679"/>
    <lineage>
        <taxon>Bacteria</taxon>
        <taxon>Pseudomonadati</taxon>
        <taxon>Pseudomonadota</taxon>
        <taxon>Betaproteobacteria</taxon>
        <taxon>Burkholderiales</taxon>
        <taxon>Burkholderiaceae</taxon>
        <taxon>Caballeronia</taxon>
    </lineage>
</organism>
<dbReference type="Proteomes" id="UP000027439">
    <property type="component" value="Unassembled WGS sequence"/>
</dbReference>
<dbReference type="PIRSF" id="PIRSF016578">
    <property type="entry name" value="HsaA"/>
    <property type="match status" value="1"/>
</dbReference>
<sequence>MNPEYASNLVNRRDLKPYLNADQFEFRDSVNRVLTRHASPEYVRQCDEEKRFPEELVKVAAEQGWFGITLPEAYGGIGGYLDMAAYLEIVAYHTIALARFWNANVNMVGGALSRFATDDIKALVLPKLAEGRAFLAFALSENGSGSDAASLTTRGVADGNDFILDGTKMWISGALQADYILTAVRTNPEAKKHDGISLFLVPKESRGLTINPIDLLGGHAIRTCEVVYDGVRVPQDMVVGGLHVGWKKLTTVLSKERIALSAMCVGGAQAAIDLARWYANDRKQFGQSIIDFQAVSHLLADMQTRVDAARLMAFRAAKLLDEGESCDVESSQAKYFASDAYVQVATDGIQIMGANGYSAEYAMQRHYREAKMFQIFGGTNQIQRNIVARALKS</sequence>
<accession>A0A069P3J7</accession>
<reference evidence="10 11" key="2">
    <citation type="submission" date="2014-03" db="EMBL/GenBank/DDBJ databases">
        <title>Draft Genome Sequences of Four Burkholderia Strains.</title>
        <authorList>
            <person name="Liu X.Y."/>
            <person name="Li C.X."/>
            <person name="Xu J.H."/>
        </authorList>
    </citation>
    <scope>NUCLEOTIDE SEQUENCE [LARGE SCALE GENOMIC DNA]</scope>
    <source>
        <strain evidence="10 11">R27</strain>
    </source>
</reference>
<dbReference type="Gene3D" id="1.10.540.10">
    <property type="entry name" value="Acyl-CoA dehydrogenase/oxidase, N-terminal domain"/>
    <property type="match status" value="1"/>
</dbReference>
<protein>
    <submittedName>
        <fullName evidence="9">Acyl-CoA dehydrogenase FadE</fullName>
    </submittedName>
</protein>
<reference evidence="9" key="1">
    <citation type="journal article" date="2014" name="Int. J. Syst. Evol. Microbiol.">
        <title>Complete genome of a new Firmicutes species belonging to the dominant human colonic microbiota ('Ruminococcus bicirculans') reveals two chromosomes and a selective capacity to utilize plant glucans.</title>
        <authorList>
            <consortium name="NISC Comparative Sequencing Program"/>
            <person name="Wegmann U."/>
            <person name="Louis P."/>
            <person name="Goesmann A."/>
            <person name="Henrissat B."/>
            <person name="Duncan S.H."/>
            <person name="Flint H.J."/>
        </authorList>
    </citation>
    <scope>NUCLEOTIDE SEQUENCE</scope>
    <source>
        <strain evidence="9">CGMCC 1.11013</strain>
    </source>
</reference>
<evidence type="ECO:0000313" key="9">
    <source>
        <dbReference type="EMBL" id="GGD88445.1"/>
    </source>
</evidence>
<evidence type="ECO:0000256" key="3">
    <source>
        <dbReference type="ARBA" id="ARBA00022630"/>
    </source>
</evidence>
<dbReference type="InterPro" id="IPR006091">
    <property type="entry name" value="Acyl-CoA_Oxase/DH_mid-dom"/>
</dbReference>
<dbReference type="PANTHER" id="PTHR43884">
    <property type="entry name" value="ACYL-COA DEHYDROGENASE"/>
    <property type="match status" value="1"/>
</dbReference>
<name>A0A069P3J7_9BURK</name>
<feature type="domain" description="Acyl-CoA dehydrogenase/oxidase N-terminal" evidence="8">
    <location>
        <begin position="21"/>
        <end position="131"/>
    </location>
</feature>
<dbReference type="InterPro" id="IPR037069">
    <property type="entry name" value="AcylCoA_DH/ox_N_sf"/>
</dbReference>
<dbReference type="InterPro" id="IPR013786">
    <property type="entry name" value="AcylCoA_DH/ox_N"/>
</dbReference>
<dbReference type="OrthoDB" id="7807987at2"/>
<evidence type="ECO:0000259" key="6">
    <source>
        <dbReference type="Pfam" id="PF00441"/>
    </source>
</evidence>
<evidence type="ECO:0000259" key="7">
    <source>
        <dbReference type="Pfam" id="PF02770"/>
    </source>
</evidence>
<gene>
    <name evidence="10" type="ORF">BG57_32260</name>
    <name evidence="9" type="ORF">GCM10010985_48760</name>
</gene>
<feature type="domain" description="Acyl-CoA oxidase/dehydrogenase middle" evidence="7">
    <location>
        <begin position="136"/>
        <end position="231"/>
    </location>
</feature>
<dbReference type="GO" id="GO:0003995">
    <property type="term" value="F:acyl-CoA dehydrogenase activity"/>
    <property type="evidence" value="ECO:0007669"/>
    <property type="project" value="InterPro"/>
</dbReference>
<dbReference type="InterPro" id="IPR009100">
    <property type="entry name" value="AcylCoA_DH/oxidase_NM_dom_sf"/>
</dbReference>
<feature type="domain" description="Acyl-CoA dehydrogenase/oxidase C-terminal" evidence="6">
    <location>
        <begin position="245"/>
        <end position="391"/>
    </location>
</feature>
<dbReference type="SUPFAM" id="SSF56645">
    <property type="entry name" value="Acyl-CoA dehydrogenase NM domain-like"/>
    <property type="match status" value="1"/>
</dbReference>
<dbReference type="Gene3D" id="1.20.140.10">
    <property type="entry name" value="Butyryl-CoA Dehydrogenase, subunit A, domain 3"/>
    <property type="match status" value="1"/>
</dbReference>
<evidence type="ECO:0000313" key="10">
    <source>
        <dbReference type="EMBL" id="KDR35032.1"/>
    </source>
</evidence>
<proteinExistence type="inferred from homology"/>
<dbReference type="eggNOG" id="COG1960">
    <property type="taxonomic scope" value="Bacteria"/>
</dbReference>
<comment type="similarity">
    <text evidence="2">Belongs to the acyl-CoA dehydrogenase family.</text>
</comment>
<dbReference type="PROSITE" id="PS00072">
    <property type="entry name" value="ACYL_COA_DH_1"/>
    <property type="match status" value="1"/>
</dbReference>
<dbReference type="RefSeq" id="WP_035963373.1">
    <property type="nucleotide sequence ID" value="NZ_BMEG01000010.1"/>
</dbReference>
<dbReference type="InterPro" id="IPR006089">
    <property type="entry name" value="Acyl-CoA_DH_CS"/>
</dbReference>
<reference evidence="9" key="4">
    <citation type="submission" date="2024-05" db="EMBL/GenBank/DDBJ databases">
        <authorList>
            <person name="Sun Q."/>
            <person name="Zhou Y."/>
        </authorList>
    </citation>
    <scope>NUCLEOTIDE SEQUENCE</scope>
    <source>
        <strain evidence="9">CGMCC 1.11013</strain>
    </source>
</reference>
<dbReference type="Gene3D" id="2.40.110.10">
    <property type="entry name" value="Butyryl-CoA Dehydrogenase, subunit A, domain 2"/>
    <property type="match status" value="1"/>
</dbReference>
<comment type="cofactor">
    <cofactor evidence="1">
        <name>FAD</name>
        <dbReference type="ChEBI" id="CHEBI:57692"/>
    </cofactor>
</comment>
<keyword evidence="4" id="KW-0274">FAD</keyword>
<evidence type="ECO:0000256" key="1">
    <source>
        <dbReference type="ARBA" id="ARBA00001974"/>
    </source>
</evidence>
<evidence type="ECO:0000313" key="11">
    <source>
        <dbReference type="Proteomes" id="UP000027439"/>
    </source>
</evidence>
<dbReference type="FunFam" id="2.40.110.10:FF:000002">
    <property type="entry name" value="Acyl-CoA dehydrogenase fadE12"/>
    <property type="match status" value="1"/>
</dbReference>
<dbReference type="InterPro" id="IPR009075">
    <property type="entry name" value="AcylCo_DH/oxidase_C"/>
</dbReference>
<keyword evidence="5" id="KW-0560">Oxidoreductase</keyword>
<evidence type="ECO:0000259" key="8">
    <source>
        <dbReference type="Pfam" id="PF02771"/>
    </source>
</evidence>
<dbReference type="FunFam" id="1.20.140.10:FF:000001">
    <property type="entry name" value="Acyl-CoA dehydrogenase"/>
    <property type="match status" value="1"/>
</dbReference>
<dbReference type="InterPro" id="IPR046373">
    <property type="entry name" value="Acyl-CoA_Oxase/DH_mid-dom_sf"/>
</dbReference>
<evidence type="ECO:0000256" key="4">
    <source>
        <dbReference type="ARBA" id="ARBA00022827"/>
    </source>
</evidence>
<dbReference type="PANTHER" id="PTHR43884:SF12">
    <property type="entry name" value="ISOVALERYL-COA DEHYDROGENASE, MITOCHONDRIAL-RELATED"/>
    <property type="match status" value="1"/>
</dbReference>
<dbReference type="GO" id="GO:0050660">
    <property type="term" value="F:flavin adenine dinucleotide binding"/>
    <property type="evidence" value="ECO:0007669"/>
    <property type="project" value="InterPro"/>
</dbReference>
<dbReference type="Proteomes" id="UP000597138">
    <property type="component" value="Unassembled WGS sequence"/>
</dbReference>
<comment type="caution">
    <text evidence="10">The sequence shown here is derived from an EMBL/GenBank/DDBJ whole genome shotgun (WGS) entry which is preliminary data.</text>
</comment>